<evidence type="ECO:0000313" key="1">
    <source>
        <dbReference type="EMBL" id="KIM73419.1"/>
    </source>
</evidence>
<keyword evidence="2" id="KW-1185">Reference proteome</keyword>
<dbReference type="InParanoid" id="A0A0C3EZR2"/>
<dbReference type="EMBL" id="KN833082">
    <property type="protein sequence ID" value="KIM73419.1"/>
    <property type="molecule type" value="Genomic_DNA"/>
</dbReference>
<protein>
    <submittedName>
        <fullName evidence="1">Uncharacterized protein</fullName>
    </submittedName>
</protein>
<proteinExistence type="predicted"/>
<dbReference type="AlphaFoldDB" id="A0A0C3EZR2"/>
<dbReference type="Proteomes" id="UP000054166">
    <property type="component" value="Unassembled WGS sequence"/>
</dbReference>
<evidence type="ECO:0000313" key="2">
    <source>
        <dbReference type="Proteomes" id="UP000054166"/>
    </source>
</evidence>
<dbReference type="STRING" id="765440.A0A0C3EZR2"/>
<name>A0A0C3EZR2_PILCF</name>
<organism evidence="1 2">
    <name type="scientific">Piloderma croceum (strain F 1598)</name>
    <dbReference type="NCBI Taxonomy" id="765440"/>
    <lineage>
        <taxon>Eukaryota</taxon>
        <taxon>Fungi</taxon>
        <taxon>Dikarya</taxon>
        <taxon>Basidiomycota</taxon>
        <taxon>Agaricomycotina</taxon>
        <taxon>Agaricomycetes</taxon>
        <taxon>Agaricomycetidae</taxon>
        <taxon>Atheliales</taxon>
        <taxon>Atheliaceae</taxon>
        <taxon>Piloderma</taxon>
    </lineage>
</organism>
<reference evidence="2" key="2">
    <citation type="submission" date="2015-01" db="EMBL/GenBank/DDBJ databases">
        <title>Evolutionary Origins and Diversification of the Mycorrhizal Mutualists.</title>
        <authorList>
            <consortium name="DOE Joint Genome Institute"/>
            <consortium name="Mycorrhizal Genomics Consortium"/>
            <person name="Kohler A."/>
            <person name="Kuo A."/>
            <person name="Nagy L.G."/>
            <person name="Floudas D."/>
            <person name="Copeland A."/>
            <person name="Barry K.W."/>
            <person name="Cichocki N."/>
            <person name="Veneault-Fourrey C."/>
            <person name="LaButti K."/>
            <person name="Lindquist E.A."/>
            <person name="Lipzen A."/>
            <person name="Lundell T."/>
            <person name="Morin E."/>
            <person name="Murat C."/>
            <person name="Riley R."/>
            <person name="Ohm R."/>
            <person name="Sun H."/>
            <person name="Tunlid A."/>
            <person name="Henrissat B."/>
            <person name="Grigoriev I.V."/>
            <person name="Hibbett D.S."/>
            <person name="Martin F."/>
        </authorList>
    </citation>
    <scope>NUCLEOTIDE SEQUENCE [LARGE SCALE GENOMIC DNA]</scope>
    <source>
        <strain evidence="2">F 1598</strain>
    </source>
</reference>
<sequence length="208" mass="23813">MLLWILNSLSPQEIRDRIMDPNSDFQKRIVEYLESVHVGEFMTGTMDEVKEQVDENIKAKEYRDPTQTLPDAPPEPTECDCNKCESCENTANWWQNFKTTVDDLILRSNVHKGCINKHGNCKARFPRQTFEKTEVDPKTGALNMKKGERWINTLTPIVTFLLRCNSDVTSLLSGTAIKAIVAYISDYVTKPGLKTYIIFDTIRSVFAK</sequence>
<feature type="non-terminal residue" evidence="1">
    <location>
        <position position="208"/>
    </location>
</feature>
<dbReference type="OrthoDB" id="3229882at2759"/>
<reference evidence="1 2" key="1">
    <citation type="submission" date="2014-04" db="EMBL/GenBank/DDBJ databases">
        <authorList>
            <consortium name="DOE Joint Genome Institute"/>
            <person name="Kuo A."/>
            <person name="Tarkka M."/>
            <person name="Buscot F."/>
            <person name="Kohler A."/>
            <person name="Nagy L.G."/>
            <person name="Floudas D."/>
            <person name="Copeland A."/>
            <person name="Barry K.W."/>
            <person name="Cichocki N."/>
            <person name="Veneault-Fourrey C."/>
            <person name="LaButti K."/>
            <person name="Lindquist E.A."/>
            <person name="Lipzen A."/>
            <person name="Lundell T."/>
            <person name="Morin E."/>
            <person name="Murat C."/>
            <person name="Sun H."/>
            <person name="Tunlid A."/>
            <person name="Henrissat B."/>
            <person name="Grigoriev I.V."/>
            <person name="Hibbett D.S."/>
            <person name="Martin F."/>
            <person name="Nordberg H.P."/>
            <person name="Cantor M.N."/>
            <person name="Hua S.X."/>
        </authorList>
    </citation>
    <scope>NUCLEOTIDE SEQUENCE [LARGE SCALE GENOMIC DNA]</scope>
    <source>
        <strain evidence="1 2">F 1598</strain>
    </source>
</reference>
<accession>A0A0C3EZR2</accession>
<dbReference type="HOGENOM" id="CLU_034012_0_0_1"/>
<gene>
    <name evidence="1" type="ORF">PILCRDRAFT_50220</name>
</gene>